<comment type="caution">
    <text evidence="5">The sequence shown here is derived from an EMBL/GenBank/DDBJ whole genome shotgun (WGS) entry which is preliminary data.</text>
</comment>
<dbReference type="EC" id="2.7.11.1" evidence="1"/>
<accession>A0A820FHK2</accession>
<protein>
    <recommendedName>
        <fullName evidence="1">non-specific serine/threonine protein kinase</fullName>
        <ecNumber evidence="1">2.7.11.1</ecNumber>
    </recommendedName>
</protein>
<dbReference type="Proteomes" id="UP000663844">
    <property type="component" value="Unassembled WGS sequence"/>
</dbReference>
<evidence type="ECO:0000313" key="6">
    <source>
        <dbReference type="Proteomes" id="UP000663844"/>
    </source>
</evidence>
<proteinExistence type="predicted"/>
<sequence length="306" mass="36249">QQDTISYAIQECLKFYNLNLSDDNEKVKINQELWLKLNQEQQDLFKPLRTSKYVLTDETNLKINKSQDAILKQLTIKTYEQWLTQYVPYLIQYLPNNNYYHLFHSCLFAVRFNSSIGSFLLPYIILHLIGENLGQDVLDKEIKALIYYTNQYDSNETNPSSDVLHQIAQIIFTLIDFLLLFSSLNTIDPNEQAKQLNQRKRQQQQQQPLNQDPVNIQEGTWNNLGITRIRDYIRLLHTDLSLARIAFKYDHYTRAYRHFEMYSSTDQQINVSIYSEFLLKLFHRLNDQDSAYGIIGIRDMTPKQLN</sequence>
<feature type="domain" description="Serine/threonine-protein kinase ATR-like M-HEAT region" evidence="4">
    <location>
        <begin position="77"/>
        <end position="295"/>
    </location>
</feature>
<reference evidence="5" key="1">
    <citation type="submission" date="2021-02" db="EMBL/GenBank/DDBJ databases">
        <authorList>
            <person name="Nowell W R."/>
        </authorList>
    </citation>
    <scope>NUCLEOTIDE SEQUENCE</scope>
</reference>
<dbReference type="Pfam" id="PF25030">
    <property type="entry name" value="M-HEAT_ATR"/>
    <property type="match status" value="1"/>
</dbReference>
<dbReference type="AlphaFoldDB" id="A0A820FHK2"/>
<organism evidence="5 6">
    <name type="scientific">Adineta steineri</name>
    <dbReference type="NCBI Taxonomy" id="433720"/>
    <lineage>
        <taxon>Eukaryota</taxon>
        <taxon>Metazoa</taxon>
        <taxon>Spiralia</taxon>
        <taxon>Gnathifera</taxon>
        <taxon>Rotifera</taxon>
        <taxon>Eurotatoria</taxon>
        <taxon>Bdelloidea</taxon>
        <taxon>Adinetida</taxon>
        <taxon>Adinetidae</taxon>
        <taxon>Adineta</taxon>
    </lineage>
</organism>
<feature type="non-terminal residue" evidence="5">
    <location>
        <position position="306"/>
    </location>
</feature>
<dbReference type="InterPro" id="IPR056802">
    <property type="entry name" value="ATR-like_M-HEAT"/>
</dbReference>
<feature type="region of interest" description="Disordered" evidence="3">
    <location>
        <begin position="192"/>
        <end position="214"/>
    </location>
</feature>
<gene>
    <name evidence="5" type="ORF">OXD698_LOCUS44042</name>
</gene>
<evidence type="ECO:0000256" key="2">
    <source>
        <dbReference type="ARBA" id="ARBA00022777"/>
    </source>
</evidence>
<evidence type="ECO:0000259" key="4">
    <source>
        <dbReference type="Pfam" id="PF25030"/>
    </source>
</evidence>
<evidence type="ECO:0000256" key="3">
    <source>
        <dbReference type="SAM" id="MobiDB-lite"/>
    </source>
</evidence>
<dbReference type="EMBL" id="CAJOAZ010013099">
    <property type="protein sequence ID" value="CAF4262270.1"/>
    <property type="molecule type" value="Genomic_DNA"/>
</dbReference>
<feature type="non-terminal residue" evidence="5">
    <location>
        <position position="1"/>
    </location>
</feature>
<evidence type="ECO:0000256" key="1">
    <source>
        <dbReference type="ARBA" id="ARBA00012513"/>
    </source>
</evidence>
<keyword evidence="2" id="KW-0808">Transferase</keyword>
<keyword evidence="2" id="KW-0418">Kinase</keyword>
<evidence type="ECO:0000313" key="5">
    <source>
        <dbReference type="EMBL" id="CAF4262270.1"/>
    </source>
</evidence>
<name>A0A820FHK2_9BILA</name>
<dbReference type="GO" id="GO:0004674">
    <property type="term" value="F:protein serine/threonine kinase activity"/>
    <property type="evidence" value="ECO:0007669"/>
    <property type="project" value="UniProtKB-EC"/>
</dbReference>